<dbReference type="GO" id="GO:0000049">
    <property type="term" value="F:tRNA binding"/>
    <property type="evidence" value="ECO:0007669"/>
    <property type="project" value="InterPro"/>
</dbReference>
<dbReference type="NCBIfam" id="TIGR00392">
    <property type="entry name" value="ileS"/>
    <property type="match status" value="1"/>
</dbReference>
<dbReference type="PRINTS" id="PR00984">
    <property type="entry name" value="TRNASYNTHILE"/>
</dbReference>
<dbReference type="SUPFAM" id="SSF47323">
    <property type="entry name" value="Anticodon-binding domain of a subclass of class I aminoacyl-tRNA synthetases"/>
    <property type="match status" value="1"/>
</dbReference>
<feature type="domain" description="Methionyl/Valyl/Leucyl/Isoleucyl-tRNA synthetase anticodon-binding" evidence="12">
    <location>
        <begin position="451"/>
        <end position="595"/>
    </location>
</feature>
<keyword evidence="5" id="KW-0547">Nucleotide-binding</keyword>
<dbReference type="SUPFAM" id="SSF50677">
    <property type="entry name" value="ValRS/IleRS/LeuRS editing domain"/>
    <property type="match status" value="1"/>
</dbReference>
<dbReference type="CDD" id="cd00818">
    <property type="entry name" value="IleRS_core"/>
    <property type="match status" value="1"/>
</dbReference>
<dbReference type="GO" id="GO:0004822">
    <property type="term" value="F:isoleucine-tRNA ligase activity"/>
    <property type="evidence" value="ECO:0007669"/>
    <property type="project" value="UniProtKB-EC"/>
</dbReference>
<dbReference type="PANTHER" id="PTHR42780">
    <property type="entry name" value="SOLEUCYL-TRNA SYNTHETASE"/>
    <property type="match status" value="1"/>
</dbReference>
<evidence type="ECO:0000256" key="7">
    <source>
        <dbReference type="ARBA" id="ARBA00022840"/>
    </source>
</evidence>
<keyword evidence="2" id="KW-0963">Cytoplasm</keyword>
<dbReference type="Gene3D" id="1.10.730.10">
    <property type="entry name" value="Isoleucyl-tRNA Synthetase, Domain 1"/>
    <property type="match status" value="1"/>
</dbReference>
<comment type="catalytic activity">
    <reaction evidence="10">
        <text>tRNA(Ile) + L-isoleucine + ATP = L-isoleucyl-tRNA(Ile) + AMP + diphosphate</text>
        <dbReference type="Rhea" id="RHEA:11060"/>
        <dbReference type="Rhea" id="RHEA-COMP:9666"/>
        <dbReference type="Rhea" id="RHEA-COMP:9695"/>
        <dbReference type="ChEBI" id="CHEBI:30616"/>
        <dbReference type="ChEBI" id="CHEBI:33019"/>
        <dbReference type="ChEBI" id="CHEBI:58045"/>
        <dbReference type="ChEBI" id="CHEBI:78442"/>
        <dbReference type="ChEBI" id="CHEBI:78528"/>
        <dbReference type="ChEBI" id="CHEBI:456215"/>
        <dbReference type="EC" id="6.1.1.5"/>
    </reaction>
</comment>
<dbReference type="PANTHER" id="PTHR42780:SF1">
    <property type="entry name" value="ISOLEUCINE--TRNA LIGASE, CYTOPLASMIC"/>
    <property type="match status" value="1"/>
</dbReference>
<evidence type="ECO:0000256" key="1">
    <source>
        <dbReference type="ARBA" id="ARBA00013165"/>
    </source>
</evidence>
<evidence type="ECO:0000256" key="10">
    <source>
        <dbReference type="ARBA" id="ARBA00048359"/>
    </source>
</evidence>
<name>A0A6J6FC29_9ZZZZ</name>
<dbReference type="GO" id="GO:0006428">
    <property type="term" value="P:isoleucyl-tRNA aminoacylation"/>
    <property type="evidence" value="ECO:0007669"/>
    <property type="project" value="InterPro"/>
</dbReference>
<proteinExistence type="predicted"/>
<dbReference type="Gene3D" id="3.40.50.620">
    <property type="entry name" value="HUPs"/>
    <property type="match status" value="1"/>
</dbReference>
<reference evidence="13" key="1">
    <citation type="submission" date="2020-05" db="EMBL/GenBank/DDBJ databases">
        <authorList>
            <person name="Chiriac C."/>
            <person name="Salcher M."/>
            <person name="Ghai R."/>
            <person name="Kavagutti S V."/>
        </authorList>
    </citation>
    <scope>NUCLEOTIDE SEQUENCE</scope>
</reference>
<dbReference type="AlphaFoldDB" id="A0A6J6FC29"/>
<dbReference type="FunFam" id="3.40.50.620:FF:000075">
    <property type="entry name" value="Isoleucine--tRNA ligase"/>
    <property type="match status" value="1"/>
</dbReference>
<protein>
    <recommendedName>
        <fullName evidence="1">isoleucine--tRNA ligase</fullName>
        <ecNumber evidence="1">6.1.1.5</ecNumber>
    </recommendedName>
</protein>
<dbReference type="Pfam" id="PF19302">
    <property type="entry name" value="DUF5915"/>
    <property type="match status" value="1"/>
</dbReference>
<accession>A0A6J6FC29</accession>
<evidence type="ECO:0000256" key="9">
    <source>
        <dbReference type="ARBA" id="ARBA00023146"/>
    </source>
</evidence>
<evidence type="ECO:0000256" key="5">
    <source>
        <dbReference type="ARBA" id="ARBA00022741"/>
    </source>
</evidence>
<keyword evidence="6" id="KW-0862">Zinc</keyword>
<keyword evidence="7" id="KW-0067">ATP-binding</keyword>
<dbReference type="Pfam" id="PF00133">
    <property type="entry name" value="tRNA-synt_1"/>
    <property type="match status" value="1"/>
</dbReference>
<evidence type="ECO:0000256" key="3">
    <source>
        <dbReference type="ARBA" id="ARBA00022598"/>
    </source>
</evidence>
<dbReference type="InterPro" id="IPR033709">
    <property type="entry name" value="Anticodon_Ile_ABEc"/>
</dbReference>
<dbReference type="SUPFAM" id="SSF52374">
    <property type="entry name" value="Nucleotidylyl transferase"/>
    <property type="match status" value="1"/>
</dbReference>
<keyword evidence="3" id="KW-0436">Ligase</keyword>
<dbReference type="Pfam" id="PF08264">
    <property type="entry name" value="Anticodon_1"/>
    <property type="match status" value="1"/>
</dbReference>
<feature type="domain" description="Aminoacyl-tRNA synthetase class Ia" evidence="11">
    <location>
        <begin position="141"/>
        <end position="395"/>
    </location>
</feature>
<dbReference type="GO" id="GO:0046872">
    <property type="term" value="F:metal ion binding"/>
    <property type="evidence" value="ECO:0007669"/>
    <property type="project" value="UniProtKB-KW"/>
</dbReference>
<organism evidence="13">
    <name type="scientific">freshwater metagenome</name>
    <dbReference type="NCBI Taxonomy" id="449393"/>
    <lineage>
        <taxon>unclassified sequences</taxon>
        <taxon>metagenomes</taxon>
        <taxon>ecological metagenomes</taxon>
    </lineage>
</organism>
<dbReference type="InterPro" id="IPR014729">
    <property type="entry name" value="Rossmann-like_a/b/a_fold"/>
</dbReference>
<keyword evidence="4" id="KW-0479">Metal-binding</keyword>
<evidence type="ECO:0000259" key="12">
    <source>
        <dbReference type="Pfam" id="PF08264"/>
    </source>
</evidence>
<dbReference type="InterPro" id="IPR009008">
    <property type="entry name" value="Val/Leu/Ile-tRNA-synth_edit"/>
</dbReference>
<dbReference type="InterPro" id="IPR002301">
    <property type="entry name" value="Ile-tRNA-ligase"/>
</dbReference>
<keyword evidence="9" id="KW-0030">Aminoacyl-tRNA synthetase</keyword>
<dbReference type="InterPro" id="IPR009080">
    <property type="entry name" value="tRNAsynth_Ia_anticodon-bd"/>
</dbReference>
<dbReference type="InterPro" id="IPR002300">
    <property type="entry name" value="aa-tRNA-synth_Ia"/>
</dbReference>
<dbReference type="EC" id="6.1.1.5" evidence="1"/>
<evidence type="ECO:0000256" key="2">
    <source>
        <dbReference type="ARBA" id="ARBA00022490"/>
    </source>
</evidence>
<gene>
    <name evidence="13" type="ORF">UFOPK1755_00750</name>
</gene>
<keyword evidence="8" id="KW-0648">Protein biosynthesis</keyword>
<dbReference type="InterPro" id="IPR013155">
    <property type="entry name" value="M/V/L/I-tRNA-synth_anticd-bd"/>
</dbReference>
<evidence type="ECO:0000313" key="13">
    <source>
        <dbReference type="EMBL" id="CAB4584763.1"/>
    </source>
</evidence>
<dbReference type="Gene3D" id="3.90.740.10">
    <property type="entry name" value="Valyl/Leucyl/Isoleucyl-tRNA synthetase, editing domain"/>
    <property type="match status" value="1"/>
</dbReference>
<dbReference type="EMBL" id="CAEZTX010000074">
    <property type="protein sequence ID" value="CAB4584763.1"/>
    <property type="molecule type" value="Genomic_DNA"/>
</dbReference>
<dbReference type="GO" id="GO:0002161">
    <property type="term" value="F:aminoacyl-tRNA deacylase activity"/>
    <property type="evidence" value="ECO:0007669"/>
    <property type="project" value="InterPro"/>
</dbReference>
<evidence type="ECO:0000256" key="8">
    <source>
        <dbReference type="ARBA" id="ARBA00022917"/>
    </source>
</evidence>
<evidence type="ECO:0000256" key="4">
    <source>
        <dbReference type="ARBA" id="ARBA00022723"/>
    </source>
</evidence>
<dbReference type="GO" id="GO:0005524">
    <property type="term" value="F:ATP binding"/>
    <property type="evidence" value="ECO:0007669"/>
    <property type="project" value="UniProtKB-KW"/>
</dbReference>
<dbReference type="CDD" id="cd07961">
    <property type="entry name" value="Anticodon_Ia_Ile_ABEc"/>
    <property type="match status" value="1"/>
</dbReference>
<sequence>MVSNTAIAVHPDVDYVAARVTHEDVTEVLVVAEALISSLTGEVEILKTFKGSSLERVTYQRPLDFIDIPDSHFVVLATYVTTEDGTGLVHQAPAFGADDLQVCRSYGLPVVNPIAPNGTFLPEVPLVGGLFFKDADKPLVKELKSRGVLYKHLQYEHPYPHCWRCHTALIYYAQPSWYIRTTSIKDALIRENEKTNWHPETIKTGRYGDWLNNNIDWALSRNRFWGTPLPIWRCENKHEICVDSLKELGEMAGADLLELDPHRPYVDDITFACKECASTMVRVPEVIDCWFDSGAMPFAQWGYPHKEGSKEKFEAAYPADFICEAIDQTRGWFYTLMTIGTLVFDESSYKNVLCLGHILDKDGRKMSKHLGNVLEPIALMDQHGADAVRWYMLAAGSPWSARRVGHDAISDVVRKTLLTYWNTISFHSLYAHASNFDLAQSPAIKDRSLMDHWILSELNILIEEVDKAYTEFDSQHAGRVLAAFIDDLSNWYVRRSRRRFWDGDSAALATLHECLETLTQLLAPMVPFISEHAWQELILPANSQAAASVHLTDFPVADSELINRTLSTQVAMTRRVVEQGRAARAESGIKIRQPLGRALISAPGWDKLPVEMKDQIADELNVLSLADIADADGDLVDISIKANFKSLGAKYGAEVQAVAKLIAAADATHLVKTLRSQHSAQVGTFEIDLGDLVVTEVPKSGWMVASHDGESVALDLTLTPELVEAGVVREVIRFIQERRKSDGLDISDRIDVTYNAEPQIIAAISAQDSHIRGEVLATSLTIDESIALGDNELGIALTLKKA</sequence>
<dbReference type="InterPro" id="IPR023586">
    <property type="entry name" value="Ile-tRNA-ligase_type2"/>
</dbReference>
<evidence type="ECO:0000259" key="11">
    <source>
        <dbReference type="Pfam" id="PF00133"/>
    </source>
</evidence>
<evidence type="ECO:0000256" key="6">
    <source>
        <dbReference type="ARBA" id="ARBA00022833"/>
    </source>
</evidence>